<reference evidence="1" key="2">
    <citation type="submission" date="2020-09" db="EMBL/GenBank/DDBJ databases">
        <authorList>
            <person name="Sun Q."/>
            <person name="Ohkuma M."/>
        </authorList>
    </citation>
    <scope>NUCLEOTIDE SEQUENCE</scope>
    <source>
        <strain evidence="1">JCM 4988</strain>
    </source>
</reference>
<dbReference type="Proteomes" id="UP000630936">
    <property type="component" value="Unassembled WGS sequence"/>
</dbReference>
<evidence type="ECO:0000313" key="2">
    <source>
        <dbReference type="Proteomes" id="UP000630936"/>
    </source>
</evidence>
<dbReference type="AlphaFoldDB" id="A0A918Q078"/>
<evidence type="ECO:0000313" key="1">
    <source>
        <dbReference type="EMBL" id="GGZ27861.1"/>
    </source>
</evidence>
<accession>A0A918Q078</accession>
<proteinExistence type="predicted"/>
<keyword evidence="2" id="KW-1185">Reference proteome</keyword>
<dbReference type="EMBL" id="BMWG01000004">
    <property type="protein sequence ID" value="GGZ27861.1"/>
    <property type="molecule type" value="Genomic_DNA"/>
</dbReference>
<dbReference type="RefSeq" id="WP_229868995.1">
    <property type="nucleotide sequence ID" value="NZ_BMWG01000004.1"/>
</dbReference>
<reference evidence="1" key="1">
    <citation type="journal article" date="2014" name="Int. J. Syst. Evol. Microbiol.">
        <title>Complete genome sequence of Corynebacterium casei LMG S-19264T (=DSM 44701T), isolated from a smear-ripened cheese.</title>
        <authorList>
            <consortium name="US DOE Joint Genome Institute (JGI-PGF)"/>
            <person name="Walter F."/>
            <person name="Albersmeier A."/>
            <person name="Kalinowski J."/>
            <person name="Ruckert C."/>
        </authorList>
    </citation>
    <scope>NUCLEOTIDE SEQUENCE</scope>
    <source>
        <strain evidence="1">JCM 4988</strain>
    </source>
</reference>
<organism evidence="1 2">
    <name type="scientific">Streptomyces inusitatus</name>
    <dbReference type="NCBI Taxonomy" id="68221"/>
    <lineage>
        <taxon>Bacteria</taxon>
        <taxon>Bacillati</taxon>
        <taxon>Actinomycetota</taxon>
        <taxon>Actinomycetes</taxon>
        <taxon>Kitasatosporales</taxon>
        <taxon>Streptomycetaceae</taxon>
        <taxon>Streptomyces</taxon>
    </lineage>
</organism>
<sequence length="73" mass="7629">MGAPADVPRAADESSFRVSPFVSAERENATESAFFSMSEAEAAGAIPDVTITAGASTRADIFATEKLFICFPP</sequence>
<name>A0A918Q078_9ACTN</name>
<comment type="caution">
    <text evidence="1">The sequence shown here is derived from an EMBL/GenBank/DDBJ whole genome shotgun (WGS) entry which is preliminary data.</text>
</comment>
<gene>
    <name evidence="1" type="ORF">GCM10010387_21650</name>
</gene>
<protein>
    <submittedName>
        <fullName evidence="1">Uncharacterized protein</fullName>
    </submittedName>
</protein>